<dbReference type="PROSITE" id="PS50956">
    <property type="entry name" value="HTH_ASNC_2"/>
    <property type="match status" value="1"/>
</dbReference>
<gene>
    <name evidence="5" type="ORF">NEF87_001590</name>
</gene>
<dbReference type="InterPro" id="IPR011008">
    <property type="entry name" value="Dimeric_a/b-barrel"/>
</dbReference>
<evidence type="ECO:0000259" key="4">
    <source>
        <dbReference type="PROSITE" id="PS50956"/>
    </source>
</evidence>
<accession>A0ABY6HPH1</accession>
<dbReference type="Proteomes" id="UP001208689">
    <property type="component" value="Chromosome"/>
</dbReference>
<reference evidence="5" key="1">
    <citation type="submission" date="2022-09" db="EMBL/GenBank/DDBJ databases">
        <title>Actin cytoskeleton and complex cell architecture in an #Asgard archaeon.</title>
        <authorList>
            <person name="Ponce Toledo R.I."/>
            <person name="Schleper C."/>
            <person name="Rodrigues Oliveira T."/>
            <person name="Wollweber F."/>
            <person name="Xu J."/>
            <person name="Rittmann S."/>
            <person name="Klingl A."/>
            <person name="Pilhofer M."/>
        </authorList>
    </citation>
    <scope>NUCLEOTIDE SEQUENCE</scope>
    <source>
        <strain evidence="5">B-35</strain>
    </source>
</reference>
<dbReference type="SUPFAM" id="SSF46785">
    <property type="entry name" value="Winged helix' DNA-binding domain"/>
    <property type="match status" value="1"/>
</dbReference>
<evidence type="ECO:0000256" key="1">
    <source>
        <dbReference type="ARBA" id="ARBA00023015"/>
    </source>
</evidence>
<dbReference type="InterPro" id="IPR000485">
    <property type="entry name" value="AsnC-type_HTH_dom"/>
</dbReference>
<name>A0ABY6HPH1_9ARCH</name>
<evidence type="ECO:0000256" key="2">
    <source>
        <dbReference type="ARBA" id="ARBA00023125"/>
    </source>
</evidence>
<dbReference type="Pfam" id="PF13404">
    <property type="entry name" value="HTH_AsnC-type"/>
    <property type="match status" value="1"/>
</dbReference>
<dbReference type="Pfam" id="PF01037">
    <property type="entry name" value="AsnC_trans_reg"/>
    <property type="match status" value="1"/>
</dbReference>
<dbReference type="InterPro" id="IPR019888">
    <property type="entry name" value="Tscrpt_reg_AsnC-like"/>
</dbReference>
<dbReference type="EMBL" id="CP104013">
    <property type="protein sequence ID" value="UYP45305.1"/>
    <property type="molecule type" value="Genomic_DNA"/>
</dbReference>
<dbReference type="SUPFAM" id="SSF54909">
    <property type="entry name" value="Dimeric alpha+beta barrel"/>
    <property type="match status" value="1"/>
</dbReference>
<organism evidence="5 6">
    <name type="scientific">Candidatus Lokiarchaeum ossiferum</name>
    <dbReference type="NCBI Taxonomy" id="2951803"/>
    <lineage>
        <taxon>Archaea</taxon>
        <taxon>Promethearchaeati</taxon>
        <taxon>Promethearchaeota</taxon>
        <taxon>Promethearchaeia</taxon>
        <taxon>Promethearchaeales</taxon>
        <taxon>Promethearchaeaceae</taxon>
        <taxon>Candidatus Lokiarchaeum</taxon>
    </lineage>
</organism>
<feature type="domain" description="HTH asnC-type" evidence="4">
    <location>
        <begin position="5"/>
        <end position="67"/>
    </location>
</feature>
<dbReference type="InterPro" id="IPR019887">
    <property type="entry name" value="Tscrpt_reg_AsnC/Lrp_C"/>
</dbReference>
<keyword evidence="1" id="KW-0805">Transcription regulation</keyword>
<dbReference type="PANTHER" id="PTHR30154">
    <property type="entry name" value="LEUCINE-RESPONSIVE REGULATORY PROTEIN"/>
    <property type="match status" value="1"/>
</dbReference>
<dbReference type="Gene3D" id="3.30.70.920">
    <property type="match status" value="1"/>
</dbReference>
<evidence type="ECO:0000313" key="5">
    <source>
        <dbReference type="EMBL" id="UYP45305.1"/>
    </source>
</evidence>
<dbReference type="InterPro" id="IPR036388">
    <property type="entry name" value="WH-like_DNA-bd_sf"/>
</dbReference>
<dbReference type="PRINTS" id="PR00033">
    <property type="entry name" value="HTHASNC"/>
</dbReference>
<keyword evidence="6" id="KW-1185">Reference proteome</keyword>
<dbReference type="SMART" id="SM00344">
    <property type="entry name" value="HTH_ASNC"/>
    <property type="match status" value="1"/>
</dbReference>
<keyword evidence="2" id="KW-0238">DNA-binding</keyword>
<keyword evidence="3" id="KW-0804">Transcription</keyword>
<evidence type="ECO:0000313" key="6">
    <source>
        <dbReference type="Proteomes" id="UP001208689"/>
    </source>
</evidence>
<dbReference type="PANTHER" id="PTHR30154:SF34">
    <property type="entry name" value="TRANSCRIPTIONAL REGULATOR AZLB"/>
    <property type="match status" value="1"/>
</dbReference>
<protein>
    <submittedName>
        <fullName evidence="5">HTH-type transcriptional regulator</fullName>
    </submittedName>
</protein>
<sequence length="145" mass="16713">MNYKLDTKDIDIIAVLQQDASLSIAKIAERTNLPSTTVHNRIKKLREHKIIKNYTVNLDKDQISGNIIAYILIKVFQANQRDIVHHLLKRPEVEEASIITGDTDIIVKFRVHSIHELDRFIIDDLRNIPGIQASKTMISLETYEK</sequence>
<proteinExistence type="predicted"/>
<dbReference type="Gene3D" id="1.10.10.10">
    <property type="entry name" value="Winged helix-like DNA-binding domain superfamily/Winged helix DNA-binding domain"/>
    <property type="match status" value="1"/>
</dbReference>
<dbReference type="InterPro" id="IPR036390">
    <property type="entry name" value="WH_DNA-bd_sf"/>
</dbReference>
<evidence type="ECO:0000256" key="3">
    <source>
        <dbReference type="ARBA" id="ARBA00023163"/>
    </source>
</evidence>